<dbReference type="PROSITE" id="PS00012">
    <property type="entry name" value="PHOSPHOPANTETHEINE"/>
    <property type="match status" value="1"/>
</dbReference>
<dbReference type="FunFam" id="3.30.300.30:FF:000010">
    <property type="entry name" value="Enterobactin synthetase component F"/>
    <property type="match status" value="5"/>
</dbReference>
<dbReference type="Pfam" id="PF13193">
    <property type="entry name" value="AMP-binding_C"/>
    <property type="match status" value="5"/>
</dbReference>
<dbReference type="Gene3D" id="3.30.300.30">
    <property type="match status" value="5"/>
</dbReference>
<dbReference type="CDD" id="cd17646">
    <property type="entry name" value="A_NRPS_AB3403-like"/>
    <property type="match status" value="1"/>
</dbReference>
<dbReference type="GO" id="GO:0031177">
    <property type="term" value="F:phosphopantetheine binding"/>
    <property type="evidence" value="ECO:0007669"/>
    <property type="project" value="InterPro"/>
</dbReference>
<evidence type="ECO:0000313" key="7">
    <source>
        <dbReference type="EMBL" id="RML23021.1"/>
    </source>
</evidence>
<dbReference type="InterPro" id="IPR025110">
    <property type="entry name" value="AMP-bd_C"/>
</dbReference>
<dbReference type="FunFam" id="1.10.1200.10:FF:000005">
    <property type="entry name" value="Nonribosomal peptide synthetase 1"/>
    <property type="match status" value="5"/>
</dbReference>
<feature type="domain" description="Carrier" evidence="6">
    <location>
        <begin position="5306"/>
        <end position="5381"/>
    </location>
</feature>
<sequence length="5413" mass="596136">MSRRPAVSFSKRSLTCATALDWRRPTDPENRCYAMDSSPEKLSAQACASHELASVQQGIWLDQIAHPELPYYNIGMSLDIRGEINIPLFEKAIQMVVDSHDALRLSFSHADGFGRQQVLPEVRFTLEVVDFSEADDDAGLAMDYLRKSFQQPFESLNGQLWESRLVRCGPHHYYWFNRFHHLVVDGIGAVLVGHAVDNAYNGLLVGNEDVPEGPSYLSFLEEDRAYLQSGRYERDRLFWEQTYAQLPPSLLQRRADFKAGLANVLAPSTQVQAMLPRALYSALTKFASERSLSMAHLLVSVIGTYFCRTVGVDEIVVGMPVHNRTTARQKITVGMFSSVSPIRLAFDPQGSLVELMNTVGTQLRKTYRHQRFPIAELNRSLHLAHAGRRQLFDVSLSFESFDGDATYGQSTPARVLMLDNGYEQTPMAIFVRDYHPAEDVHLDFNFNTAYFTFEEVQRIQERIFAMLEAVLEHHETPLAHFPLIGEDEHQHLLTFNDTAHAYPRDLLIHQLIEQQAAQRPNACAVSSDSGPLLTYAELNQQANQLAHRLIELGVEPDSRVAVSLRRGPEMVVALLGILKAGGAYVPIDPDLPSARQAYMLSDSAPRAVLTRHDLLDDLSALNSTVPVLVLDDHNDSAQLAAQPTGNPDAKVLGLQPNHLAYVLYTSGSTGTPKGVMNEHLGVVNRLLWARDAYQVDSSDRVLQKTPFGFDVSVWEFFLPLLAGAELVMARPGGHQEPDYLAQVMSDAGITLLHFVPSMLDLFLEHRSSCDFPQLRRVLCSGEALPRSLQRRFEQQLQGVELHNLYGPTEAAIDVTAWECRPTEPGESVPIGRPIANIQMHVLDASGQVQPLGVAGELHIGGIGVARGYLNQPELSAERFIADPFSSDPQARLYKTGDVGRWLANGALEYLGRNDFQVKIRGLRIEIGEIEAALALCAGVREVVVVARADDPAQPDSKRLVAYLCGEPAPAEQLRKELLKHLPEYMVPSAFVHLDSLPLTPNGKLDRKALPAPDLDSVISHGYEAPVGDIEVALVNLWQDLLGLTGVGRRDDFFELGGHSLLAVRLISQIRQQLGVELSLATLFAHPELTDLAQVIAQAGRSTLPDILPVARDQDWPLSFGQQRLWFLARMEGASAAYHMPASLSLRGALDSVALQRALQQLVARHEGLRTTFIQGADQQPLQRISPVDNGFNLQTHDLQGVPDAEHTLQALAGEESLQPFDLEQGPLIRGRLIRMAADHHVLLLTLHHIVSDGWSVGVLTREMAALYAAFSQGQESPLAPMPLQYLDYAVWQRRWLSGDLLQEQTRYWQQTLAHAPALLMLPTDRVRPAQQDYAGAALPIAFDEQLTLGLKALSKRHGTTLYMTVISAWAALLGRLAGQDDVVIGSPVANRTRSEIEGLVGLFVNTLAIRVDLSDTPTAETLLARVRQQTLEAQAHQDLPFEQVVEVIKPVRSLAHSPVFQAMLTWQDTNDMNFVLGDLQLESLTPSNTLAKFDLSLDIGEAQGRLLGTLEYATALFDESTMARYLGYFQRLLEAMVADDQQVLEQVPLLDAVEREHLLLTLNATDVPYPQDSTLHQLFEEKVQVQPDAIAVAFQAQRLSYAELNRLANRLAHHLIGLGIGADDRVAICVERGVEMMVGLLGVLKAGGAYVPLDPAYPAERLAYMIQDSTPSVVLTQRALQDRLPALAVPRVLLDDDQRDTVTERNDNPVVANLGVRNLAYVIYTSGSTGNPKGVMIEHRGLVNYSVDAARLFGLSPADTVLQQNTLNFDLSVEEIFPALLAGATLAPSRDIFGSEGSEDYGIHPTVLHLTAAHWHTLAAEWHSQPHVAAQRLQHVRLINVTGDALSAQKLKLWDEVRPAHTLLINTYGPTEATVSCTAAYVSHDAVAGSEGSGNATIGKPMANTRIYLLDAHQQPVPHGVAGEIFIGGDGVARGYLNLDEVNAERFLADPFSNSPDARMYKTGDLARYMADGRIEYLGRNDFQVKVRGFRIELGEIEARLANCAGVKEAVVIAREDRPGDKRLVAYVVTKPQATLDAAGLRAELAPQLAEYMLPGAFVILDALPLTPNRKLDRKALPMPADDAYASRTYEAPLGEIEQLVAGVWQDLLDIEQVSRHDRFFELGGHSLLAVSLIDRLRKQGLNLSVSTVFTAPSVREMAHAISQNTQTLFHAPANRIPAGCTQLTPDMLPLVELSAAQIELIAAAVPGGAANIQDIYPLAPLQQGILFHYLLDHEGDAYLVRSMIEFDGRARLDAFLEGLQTVIDRHDIMRSSVHWSGQPQAVQVVHRQAQLPVHTLTLTQEEDALSQLDRLTDPRHMRLDLQQAPLMRACIARDPHSECWLLALMDHHMISDHVTQEIVLEEVRLLMQGQGADLLPAQPYREFVAQTLVTPSEAHEAYFKRRLADVESPTAPFDLLEVQVDGNGIEDADVSLDDDLNELIRAQARARGIAPAVLFHIAWAQVLARCTARDDVVFGTVVTGRLQGTAGAERAMGMFMNTLPVRMQLAAQGTHELVMATHRDLSELLAHEQAPLALAQRCSGVATAVPLFTTLLNYRHQGRDSRLQWPGLRLLDSAERTNYPLDLTVNDYGDAFSLMIHSVPSVEPQRLVAMMQRALEQLAEALAHAPDTAITQLDVLPTAERTRLLETFNQTTQDYPTDRCIHDLFEAQVEAQPDAIAVVFNAQRLSYAELNRQANRLAHHLIGLGIGPDDRVAICVERGVEMMVGLLGVLKAGAAYVPLDPHFPLDRLAYMLENSAPAVILTQHALHSVLPASSVPVLLLDPEHAECEGLLAQPDDNPLRTELPPEHLAYVIYTSGSTGLPKGVQVSHQALSNFLHSMQQQPGLSAHDRLLAITTISFDIAALELYLPLANGACVVLASRETTMDGVQLQHLLAEQHITVMQATPTTWQMLVNSGWAGKQDLRIFCGGEALPRSLARELLSRSSELWNLYGPTETTIWSCVERVDELGESVTVPIGKPIANTRLYLLDAQQQPVPQGVAGELYIGGAGVARGYLNRNDLTAERFLTDPFSQDPTARMYRTGDLGRYWADGTLEYLGRNDDQVKIRGFRIELGEIEARLVACPGVKEAVVIALEGRPGEKRLVAYVVAQPATTLDLAALRAELASHLAEYMLPSVFVMLDALPMTPNRKLDRKALPAPGADDFAHRQYEAPQSETEARLAAIWSDLLGMEKIGRHDNFFELGGHSLLTVQLQARLHQDIGVEINLRTLFGMGSLLALAECVEQTAQSQVQPIEVVPRTQDLPLSLAQQRLWFLDQLDHAASVAYHMPAALHLRGTLDRQALQRALDRIVARHESLRATFEQHNEKVSQRFAPETIGFALAEHDLRNLAGDAQQEMTRQLSEAEVHAAFDLSQGPLIRGRLLQLAEDEHILLVTQHHIVSDGWSVAILIDELNRLYSAFSQGLDNPLPPLALQYADYAVWQQQHLQGERLQQQTRFWSEHLSGAPALLELPTDHPRPQVQSYKGATLPLELPAQLSHRLRQFSLQQNVTPFMTLLAAWSILLSRLSNQPQVVIGTPVANRTRQETEALIGFFVNTLALHVDVKAHSRVDQLLAQVKAITLDAYSHQDLPFEQVVEALQPQRSLAHSPLFQAMLVLGNTPRDQALTLPGLELTALPDATATTQFDLTLSLNDDGESIHGRFEYAADLFDPSTITRWSRHLLQLLDALLSDVTQPLASLPLLDAEQRRQLLVTFNPPALPLDEHLHRLPQRAFEAQAALTPDAVALVCAGQTLSYAALNAEANRIARRLIALGVRPDDTVGLCALRSPQMVIGLLGILKAGAAYVPLDPQYPAQRLTHMLTDSAPKVLVIQQGLDTLPLPEGLATLELGCPSLQHVADHNPQVAELNFGHLAYVIYTSGSTGLPKGVMVEHRGLRNLLDWYIDDLALNAEDAVLLASSYNFDLTQKNILAPLLVGAALHLAEEPFNPDAIVAQIAAAGITHLNMSPSAFHALVDADTDKSMACLKRVVLGGEPIQINMLEKLGLPRPTVINSYGPTECSDVVAWHVADSDLAIYHDRSMPIGKPIRNMQLHVLDDHGQLLPVGVRGEIHIGGVGVARGYLNLPQLSAERFVANPFADHADARLYKTGDIGRWLPDGTLEYLGRNDDQVKIRGLRVELGEIEAVLGSLPGVREAAVIARDHQSEHANDKRLVAYLCGEPAAAEQLRAELLNRLPEHMVPSAFVVLDALPLTPNGKLDRRALPEPGPDAYASRAYEAPEGPVEQVIAQIWEQLLGVEQVGRHDRFFELGGHSLLAVSLIDRLRKHGLSAGVRTVFTAPSVREMALAISQDKHVLFQAPANRIPADCTHLTPDMLPLVQLSAAQLERVVAAVPGGAANIQDIYPLAPLQEGILFHHLLGQEGDAYLMRSMIEFDNRQHLDAFIAALQVVIERHDIHRTAVHWDGLPQAVQVVQRHAHLPIHSMTLDSDKDSLEQLYAMSDPQHLRLDLNKAPLMRACIARDPHSERWLLALLNHHVASDHVTLELVLEEINAILHGQVDSLPAPQPYREFIAQTQAVPAEVHEAYFRRRLADVDATTAPFDLMEVQGDGNNIEEAEVLLSSTLSRRIRAQARERGMTPAVLFHVAWAQVLARCSGRDDVVFGTVVAGRLQGSAGAERAMGVFINTLPVRVQLAALGANELLLATHRDLTELLDHEQASLALAQRCSSVDTSAPLFTTLLNYRHQGDDSQLQWPGMRMLDSEERTNYPLCLSVNDYGNDLGLLIHSVESVDPHRLCAMTQCALEQLTEALAHTPHIPLSQLDVLPGAERTLLVETFNQNRYDGPTDLCIQHLFEAQVRSQPDAIALVDAQCSLTYAELNARANRIAHRLIEAGLRPDERVALLVERSPEMIVGILAILKAGGAYVPLDPNYPQDRLQHMLDDSSPRVLLSQGRLTEELPALSIPNLRLEDAPGNDTNPQLTELTSRHLCYVMYTSGSTGKPKGVMVEHRSVCSQIGALQERYGLNPQDRVLQFATMTFDMSVEEIFGALLSGAALVLRSDAWIAGTAAFASLCEQYAITVANLPTVFWQQISRDADVPLPTCLRQFMIGGEAVGKQAVAQWFEREGHRPALFNAYGPTEATVNASIRLMERDNEDFRSIGIPVRNTQLYVLDSAGLPAPLGVAGELYIGGICVARGYLNRAELSAERFIADPFTNDPAARLYKTGDLARWRADGTLEYLGRNDDQVKIRGFRVELGEIEAVLGACAGVSEAVVVARESTPGQSDSKRLIAYLCGDPVPVEQLRAALMEALPDYMVPSAYVHLQAMPLTPNGKLDRLSLPAPGQEAFASRAYEAPQGEIEQTIADVWQELLGIEQVGRHDNFFELGGHSLLAVQVILRARETFGVEVPLRGLFEHPSLLALADLITTLQLAQYGSDDLMDLEHEMASLSESELLSILSKDA</sequence>
<dbReference type="SUPFAM" id="SSF47336">
    <property type="entry name" value="ACP-like"/>
    <property type="match status" value="5"/>
</dbReference>
<dbReference type="SUPFAM" id="SSF56801">
    <property type="entry name" value="Acetyl-CoA synthetase-like"/>
    <property type="match status" value="5"/>
</dbReference>
<name>A0AB74A038_PSESX</name>
<dbReference type="GO" id="GO:0009239">
    <property type="term" value="P:enterobactin biosynthetic process"/>
    <property type="evidence" value="ECO:0007669"/>
    <property type="project" value="TreeGrafter"/>
</dbReference>
<accession>A0AB74A038</accession>
<dbReference type="NCBIfam" id="NF004282">
    <property type="entry name" value="PRK05691.1"/>
    <property type="match status" value="7"/>
</dbReference>
<evidence type="ECO:0000256" key="4">
    <source>
        <dbReference type="ARBA" id="ARBA00022553"/>
    </source>
</evidence>
<evidence type="ECO:0000313" key="8">
    <source>
        <dbReference type="Proteomes" id="UP000267978"/>
    </source>
</evidence>
<dbReference type="PANTHER" id="PTHR45527:SF1">
    <property type="entry name" value="FATTY ACID SYNTHASE"/>
    <property type="match status" value="1"/>
</dbReference>
<dbReference type="Gene3D" id="3.30.559.30">
    <property type="entry name" value="Nonribosomal peptide synthetase, condensation domain"/>
    <property type="match status" value="5"/>
</dbReference>
<dbReference type="Pfam" id="PF00501">
    <property type="entry name" value="AMP-binding"/>
    <property type="match status" value="5"/>
</dbReference>
<dbReference type="GO" id="GO:0005829">
    <property type="term" value="C:cytosol"/>
    <property type="evidence" value="ECO:0007669"/>
    <property type="project" value="TreeGrafter"/>
</dbReference>
<dbReference type="Gene3D" id="1.10.1200.10">
    <property type="entry name" value="ACP-like"/>
    <property type="match status" value="5"/>
</dbReference>
<dbReference type="CDD" id="cd19531">
    <property type="entry name" value="LCL_NRPS-like"/>
    <property type="match status" value="2"/>
</dbReference>
<feature type="domain" description="Carrier" evidence="6">
    <location>
        <begin position="1024"/>
        <end position="1099"/>
    </location>
</feature>
<dbReference type="InterPro" id="IPR020845">
    <property type="entry name" value="AMP-binding_CS"/>
</dbReference>
<dbReference type="InterPro" id="IPR009081">
    <property type="entry name" value="PP-bd_ACP"/>
</dbReference>
<organism evidence="7 8">
    <name type="scientific">Pseudomonas syringae pv. lapsa</name>
    <dbReference type="NCBI Taxonomy" id="199201"/>
    <lineage>
        <taxon>Bacteria</taxon>
        <taxon>Pseudomonadati</taxon>
        <taxon>Pseudomonadota</taxon>
        <taxon>Gammaproteobacteria</taxon>
        <taxon>Pseudomonadales</taxon>
        <taxon>Pseudomonadaceae</taxon>
        <taxon>Pseudomonas</taxon>
        <taxon>Pseudomonas syringae</taxon>
    </lineage>
</organism>
<dbReference type="FunFam" id="3.40.50.980:FF:000001">
    <property type="entry name" value="Non-ribosomal peptide synthetase"/>
    <property type="match status" value="5"/>
</dbReference>
<evidence type="ECO:0000256" key="1">
    <source>
        <dbReference type="ARBA" id="ARBA00001957"/>
    </source>
</evidence>
<dbReference type="NCBIfam" id="NF003417">
    <property type="entry name" value="PRK04813.1"/>
    <property type="match status" value="5"/>
</dbReference>
<gene>
    <name evidence="7" type="ORF">ALQ98_04572</name>
</gene>
<dbReference type="Gene3D" id="2.30.38.10">
    <property type="entry name" value="Luciferase, Domain 3"/>
    <property type="match status" value="5"/>
</dbReference>
<feature type="domain" description="Carrier" evidence="6">
    <location>
        <begin position="2092"/>
        <end position="2166"/>
    </location>
</feature>
<dbReference type="GO" id="GO:0009366">
    <property type="term" value="C:enterobactin synthetase complex"/>
    <property type="evidence" value="ECO:0007669"/>
    <property type="project" value="TreeGrafter"/>
</dbReference>
<protein>
    <submittedName>
        <fullName evidence="7">Amino acid adenylation</fullName>
    </submittedName>
</protein>
<dbReference type="InterPro" id="IPR045851">
    <property type="entry name" value="AMP-bd_C_sf"/>
</dbReference>
<dbReference type="CDD" id="cd19544">
    <property type="entry name" value="E-C_NRPS"/>
    <property type="match status" value="2"/>
</dbReference>
<dbReference type="SUPFAM" id="SSF52777">
    <property type="entry name" value="CoA-dependent acyltransferases"/>
    <property type="match status" value="10"/>
</dbReference>
<dbReference type="InterPro" id="IPR001242">
    <property type="entry name" value="Condensation_dom"/>
</dbReference>
<feature type="domain" description="Carrier" evidence="6">
    <location>
        <begin position="3170"/>
        <end position="3245"/>
    </location>
</feature>
<dbReference type="NCBIfam" id="TIGR01733">
    <property type="entry name" value="AA-adenyl-dom"/>
    <property type="match status" value="5"/>
</dbReference>
<comment type="caution">
    <text evidence="7">The sequence shown here is derived from an EMBL/GenBank/DDBJ whole genome shotgun (WGS) entry which is preliminary data.</text>
</comment>
<dbReference type="Pfam" id="PF00668">
    <property type="entry name" value="Condensation"/>
    <property type="match status" value="5"/>
</dbReference>
<keyword evidence="3" id="KW-0596">Phosphopantetheine</keyword>
<comment type="similarity">
    <text evidence="2">Belongs to the ATP-dependent AMP-binding enzyme family.</text>
</comment>
<dbReference type="CDD" id="cd05930">
    <property type="entry name" value="A_NRPS"/>
    <property type="match status" value="3"/>
</dbReference>
<keyword evidence="5" id="KW-0436">Ligase</keyword>
<dbReference type="Proteomes" id="UP000267978">
    <property type="component" value="Unassembled WGS sequence"/>
</dbReference>
<reference evidence="7 8" key="1">
    <citation type="submission" date="2018-08" db="EMBL/GenBank/DDBJ databases">
        <title>Recombination of ecologically and evolutionarily significant loci maintains genetic cohesion in the Pseudomonas syringae species complex.</title>
        <authorList>
            <person name="Dillon M."/>
            <person name="Thakur S."/>
            <person name="Almeida R.N.D."/>
            <person name="Weir B.S."/>
            <person name="Guttman D.S."/>
        </authorList>
    </citation>
    <scope>NUCLEOTIDE SEQUENCE [LARGE SCALE GENOMIC DNA]</scope>
    <source>
        <strain evidence="7 8">ICMP 3946</strain>
    </source>
</reference>
<dbReference type="InterPro" id="IPR000873">
    <property type="entry name" value="AMP-dep_synth/lig_dom"/>
</dbReference>
<evidence type="ECO:0000256" key="5">
    <source>
        <dbReference type="ARBA" id="ARBA00022598"/>
    </source>
</evidence>
<dbReference type="Pfam" id="PF00550">
    <property type="entry name" value="PP-binding"/>
    <property type="match status" value="5"/>
</dbReference>
<proteinExistence type="inferred from homology"/>
<dbReference type="FunFam" id="3.30.559.10:FF:000012">
    <property type="entry name" value="Non-ribosomal peptide synthetase"/>
    <property type="match status" value="2"/>
</dbReference>
<dbReference type="GO" id="GO:0047527">
    <property type="term" value="F:2,3-dihydroxybenzoate-serine ligase activity"/>
    <property type="evidence" value="ECO:0007669"/>
    <property type="project" value="TreeGrafter"/>
</dbReference>
<dbReference type="PROSITE" id="PS50075">
    <property type="entry name" value="CARRIER"/>
    <property type="match status" value="5"/>
</dbReference>
<dbReference type="CDD" id="cd12116">
    <property type="entry name" value="A_NRPS_Ta1_like"/>
    <property type="match status" value="1"/>
</dbReference>
<dbReference type="PANTHER" id="PTHR45527">
    <property type="entry name" value="NONRIBOSOMAL PEPTIDE SYNTHETASE"/>
    <property type="match status" value="1"/>
</dbReference>
<dbReference type="SMART" id="SM00823">
    <property type="entry name" value="PKS_PP"/>
    <property type="match status" value="5"/>
</dbReference>
<dbReference type="InterPro" id="IPR006162">
    <property type="entry name" value="Ppantetheine_attach_site"/>
</dbReference>
<dbReference type="Gene3D" id="3.30.559.10">
    <property type="entry name" value="Chloramphenicol acetyltransferase-like domain"/>
    <property type="match status" value="5"/>
</dbReference>
<dbReference type="FunFam" id="3.30.559.30:FF:000001">
    <property type="entry name" value="Non-ribosomal peptide synthetase"/>
    <property type="match status" value="2"/>
</dbReference>
<comment type="cofactor">
    <cofactor evidence="1">
        <name>pantetheine 4'-phosphate</name>
        <dbReference type="ChEBI" id="CHEBI:47942"/>
    </cofactor>
</comment>
<dbReference type="FunFam" id="2.30.38.10:FF:000001">
    <property type="entry name" value="Non-ribosomal peptide synthetase PvdI"/>
    <property type="match status" value="5"/>
</dbReference>
<dbReference type="InterPro" id="IPR010071">
    <property type="entry name" value="AA_adenyl_dom"/>
</dbReference>
<dbReference type="Gene3D" id="3.40.50.980">
    <property type="match status" value="10"/>
</dbReference>
<dbReference type="FunFam" id="3.40.50.12780:FF:000012">
    <property type="entry name" value="Non-ribosomal peptide synthetase"/>
    <property type="match status" value="5"/>
</dbReference>
<evidence type="ECO:0000256" key="3">
    <source>
        <dbReference type="ARBA" id="ARBA00022450"/>
    </source>
</evidence>
<dbReference type="FunFam" id="3.40.50.980:FF:000002">
    <property type="entry name" value="Enterobactin synthetase component F"/>
    <property type="match status" value="1"/>
</dbReference>
<evidence type="ECO:0000256" key="2">
    <source>
        <dbReference type="ARBA" id="ARBA00006432"/>
    </source>
</evidence>
<dbReference type="InterPro" id="IPR023213">
    <property type="entry name" value="CAT-like_dom_sf"/>
</dbReference>
<dbReference type="GO" id="GO:0043041">
    <property type="term" value="P:amino acid activation for nonribosomal peptide biosynthetic process"/>
    <property type="evidence" value="ECO:0007669"/>
    <property type="project" value="TreeGrafter"/>
</dbReference>
<evidence type="ECO:0000259" key="6">
    <source>
        <dbReference type="PROSITE" id="PS50075"/>
    </source>
</evidence>
<dbReference type="PROSITE" id="PS00455">
    <property type="entry name" value="AMP_BINDING"/>
    <property type="match status" value="5"/>
</dbReference>
<dbReference type="EMBL" id="RBNO01000097">
    <property type="protein sequence ID" value="RML23021.1"/>
    <property type="molecule type" value="Genomic_DNA"/>
</dbReference>
<keyword evidence="4" id="KW-0597">Phosphoprotein</keyword>
<dbReference type="InterPro" id="IPR020806">
    <property type="entry name" value="PKS_PP-bd"/>
</dbReference>
<feature type="domain" description="Carrier" evidence="6">
    <location>
        <begin position="4232"/>
        <end position="4306"/>
    </location>
</feature>
<dbReference type="InterPro" id="IPR036736">
    <property type="entry name" value="ACP-like_sf"/>
</dbReference>